<accession>A0A284RSI7</accession>
<sequence length="66" mass="7325">MVLRCFVASIFDRVQGSLDGRSCQRYTPDICRNICSYEIVTSPRPASPGALPSRSEKIKAFQGVVF</sequence>
<evidence type="ECO:0000313" key="2">
    <source>
        <dbReference type="Proteomes" id="UP000219338"/>
    </source>
</evidence>
<name>A0A284RSI7_ARMOS</name>
<proteinExistence type="predicted"/>
<evidence type="ECO:0000313" key="1">
    <source>
        <dbReference type="EMBL" id="SJL11727.1"/>
    </source>
</evidence>
<reference evidence="2" key="1">
    <citation type="journal article" date="2017" name="Nat. Ecol. Evol.">
        <title>Genome expansion and lineage-specific genetic innovations in the forest pathogenic fungi Armillaria.</title>
        <authorList>
            <person name="Sipos G."/>
            <person name="Prasanna A.N."/>
            <person name="Walter M.C."/>
            <person name="O'Connor E."/>
            <person name="Balint B."/>
            <person name="Krizsan K."/>
            <person name="Kiss B."/>
            <person name="Hess J."/>
            <person name="Varga T."/>
            <person name="Slot J."/>
            <person name="Riley R."/>
            <person name="Boka B."/>
            <person name="Rigling D."/>
            <person name="Barry K."/>
            <person name="Lee J."/>
            <person name="Mihaltcheva S."/>
            <person name="LaButti K."/>
            <person name="Lipzen A."/>
            <person name="Waldron R."/>
            <person name="Moloney N.M."/>
            <person name="Sperisen C."/>
            <person name="Kredics L."/>
            <person name="Vagvoelgyi C."/>
            <person name="Patrignani A."/>
            <person name="Fitzpatrick D."/>
            <person name="Nagy I."/>
            <person name="Doyle S."/>
            <person name="Anderson J.B."/>
            <person name="Grigoriev I.V."/>
            <person name="Gueldener U."/>
            <person name="Muensterkoetter M."/>
            <person name="Nagy L.G."/>
        </authorList>
    </citation>
    <scope>NUCLEOTIDE SEQUENCE [LARGE SCALE GENOMIC DNA]</scope>
    <source>
        <strain evidence="2">C18/9</strain>
    </source>
</reference>
<gene>
    <name evidence="1" type="ORF">ARMOST_15135</name>
</gene>
<organism evidence="1 2">
    <name type="scientific">Armillaria ostoyae</name>
    <name type="common">Armillaria root rot fungus</name>
    <dbReference type="NCBI Taxonomy" id="47428"/>
    <lineage>
        <taxon>Eukaryota</taxon>
        <taxon>Fungi</taxon>
        <taxon>Dikarya</taxon>
        <taxon>Basidiomycota</taxon>
        <taxon>Agaricomycotina</taxon>
        <taxon>Agaricomycetes</taxon>
        <taxon>Agaricomycetidae</taxon>
        <taxon>Agaricales</taxon>
        <taxon>Marasmiineae</taxon>
        <taxon>Physalacriaceae</taxon>
        <taxon>Armillaria</taxon>
    </lineage>
</organism>
<dbReference type="AlphaFoldDB" id="A0A284RSI7"/>
<protein>
    <submittedName>
        <fullName evidence="1">Uncharacterized protein</fullName>
    </submittedName>
</protein>
<keyword evidence="2" id="KW-1185">Reference proteome</keyword>
<dbReference type="EMBL" id="FUEG01000015">
    <property type="protein sequence ID" value="SJL11727.1"/>
    <property type="molecule type" value="Genomic_DNA"/>
</dbReference>
<dbReference type="Proteomes" id="UP000219338">
    <property type="component" value="Unassembled WGS sequence"/>
</dbReference>